<dbReference type="Proteomes" id="UP000075883">
    <property type="component" value="Unassembled WGS sequence"/>
</dbReference>
<dbReference type="VEuPathDB" id="VectorBase:ACUA023837"/>
<reference evidence="4" key="1">
    <citation type="submission" date="2013-09" db="EMBL/GenBank/DDBJ databases">
        <title>The Genome Sequence of Anopheles culicifacies species A.</title>
        <authorList>
            <consortium name="The Broad Institute Genomics Platform"/>
            <person name="Neafsey D.E."/>
            <person name="Besansky N."/>
            <person name="Howell P."/>
            <person name="Walton C."/>
            <person name="Young S.K."/>
            <person name="Zeng Q."/>
            <person name="Gargeya S."/>
            <person name="Fitzgerald M."/>
            <person name="Haas B."/>
            <person name="Abouelleil A."/>
            <person name="Allen A.W."/>
            <person name="Alvarado L."/>
            <person name="Arachchi H.M."/>
            <person name="Berlin A.M."/>
            <person name="Chapman S.B."/>
            <person name="Gainer-Dewar J."/>
            <person name="Goldberg J."/>
            <person name="Griggs A."/>
            <person name="Gujja S."/>
            <person name="Hansen M."/>
            <person name="Howarth C."/>
            <person name="Imamovic A."/>
            <person name="Ireland A."/>
            <person name="Larimer J."/>
            <person name="McCowan C."/>
            <person name="Murphy C."/>
            <person name="Pearson M."/>
            <person name="Poon T.W."/>
            <person name="Priest M."/>
            <person name="Roberts A."/>
            <person name="Saif S."/>
            <person name="Shea T."/>
            <person name="Sisk P."/>
            <person name="Sykes S."/>
            <person name="Wortman J."/>
            <person name="Nusbaum C."/>
            <person name="Birren B."/>
        </authorList>
    </citation>
    <scope>NUCLEOTIDE SEQUENCE [LARGE SCALE GENOMIC DNA]</scope>
    <source>
        <strain evidence="4">A-37</strain>
    </source>
</reference>
<reference evidence="3" key="2">
    <citation type="submission" date="2020-05" db="UniProtKB">
        <authorList>
            <consortium name="EnsemblMetazoa"/>
        </authorList>
    </citation>
    <scope>IDENTIFICATION</scope>
    <source>
        <strain evidence="3">A-37</strain>
    </source>
</reference>
<protein>
    <submittedName>
        <fullName evidence="3">Uncharacterized protein</fullName>
    </submittedName>
</protein>
<dbReference type="AlphaFoldDB" id="A0A182MQH3"/>
<feature type="region of interest" description="Disordered" evidence="1">
    <location>
        <begin position="125"/>
        <end position="150"/>
    </location>
</feature>
<keyword evidence="2" id="KW-0812">Transmembrane</keyword>
<keyword evidence="2" id="KW-0472">Membrane</keyword>
<name>A0A182MQH3_9DIPT</name>
<organism evidence="3 4">
    <name type="scientific">Anopheles culicifacies</name>
    <dbReference type="NCBI Taxonomy" id="139723"/>
    <lineage>
        <taxon>Eukaryota</taxon>
        <taxon>Metazoa</taxon>
        <taxon>Ecdysozoa</taxon>
        <taxon>Arthropoda</taxon>
        <taxon>Hexapoda</taxon>
        <taxon>Insecta</taxon>
        <taxon>Pterygota</taxon>
        <taxon>Neoptera</taxon>
        <taxon>Endopterygota</taxon>
        <taxon>Diptera</taxon>
        <taxon>Nematocera</taxon>
        <taxon>Culicoidea</taxon>
        <taxon>Culicidae</taxon>
        <taxon>Anophelinae</taxon>
        <taxon>Anopheles</taxon>
        <taxon>culicifacies species complex</taxon>
    </lineage>
</organism>
<proteinExistence type="predicted"/>
<keyword evidence="2" id="KW-1133">Transmembrane helix</keyword>
<dbReference type="EnsemblMetazoa" id="ACUA023837-RA">
    <property type="protein sequence ID" value="ACUA023837-PA"/>
    <property type="gene ID" value="ACUA023837"/>
</dbReference>
<keyword evidence="4" id="KW-1185">Reference proteome</keyword>
<accession>A0A182MQH3</accession>
<evidence type="ECO:0000256" key="1">
    <source>
        <dbReference type="SAM" id="MobiDB-lite"/>
    </source>
</evidence>
<dbReference type="EMBL" id="AXCM01012135">
    <property type="status" value="NOT_ANNOTATED_CDS"/>
    <property type="molecule type" value="Genomic_DNA"/>
</dbReference>
<feature type="transmembrane region" description="Helical" evidence="2">
    <location>
        <begin position="12"/>
        <end position="34"/>
    </location>
</feature>
<sequence length="150" mass="16778">MPSCSRKQSETIFHLSPWAVIINVCWNGFAGFSWNFTVPETCMTKVSWVDTASSTMGCASIVMTIKTDQNLPDYACKICSAMVWQFYTFSVLVEDNQQKLQQECNLLNAETSKSLSEDYRIGENSHVTVKNEPIDSSPTPTDVPSCQSNQ</sequence>
<evidence type="ECO:0000256" key="2">
    <source>
        <dbReference type="SAM" id="Phobius"/>
    </source>
</evidence>
<feature type="compositionally biased region" description="Polar residues" evidence="1">
    <location>
        <begin position="134"/>
        <end position="150"/>
    </location>
</feature>
<dbReference type="SUPFAM" id="SSF57716">
    <property type="entry name" value="Glucocorticoid receptor-like (DNA-binding domain)"/>
    <property type="match status" value="1"/>
</dbReference>
<evidence type="ECO:0000313" key="4">
    <source>
        <dbReference type="Proteomes" id="UP000075883"/>
    </source>
</evidence>
<evidence type="ECO:0000313" key="3">
    <source>
        <dbReference type="EnsemblMetazoa" id="ACUA023837-PA"/>
    </source>
</evidence>